<organism evidence="1">
    <name type="scientific">marine sediment metagenome</name>
    <dbReference type="NCBI Taxonomy" id="412755"/>
    <lineage>
        <taxon>unclassified sequences</taxon>
        <taxon>metagenomes</taxon>
        <taxon>ecological metagenomes</taxon>
    </lineage>
</organism>
<feature type="non-terminal residue" evidence="1">
    <location>
        <position position="93"/>
    </location>
</feature>
<comment type="caution">
    <text evidence="1">The sequence shown here is derived from an EMBL/GenBank/DDBJ whole genome shotgun (WGS) entry which is preliminary data.</text>
</comment>
<evidence type="ECO:0000313" key="1">
    <source>
        <dbReference type="EMBL" id="GAH59116.1"/>
    </source>
</evidence>
<reference evidence="1" key="1">
    <citation type="journal article" date="2014" name="Front. Microbiol.">
        <title>High frequency of phylogenetically diverse reductive dehalogenase-homologous genes in deep subseafloor sedimentary metagenomes.</title>
        <authorList>
            <person name="Kawai M."/>
            <person name="Futagami T."/>
            <person name="Toyoda A."/>
            <person name="Takaki Y."/>
            <person name="Nishi S."/>
            <person name="Hori S."/>
            <person name="Arai W."/>
            <person name="Tsubouchi T."/>
            <person name="Morono Y."/>
            <person name="Uchiyama I."/>
            <person name="Ito T."/>
            <person name="Fujiyama A."/>
            <person name="Inagaki F."/>
            <person name="Takami H."/>
        </authorList>
    </citation>
    <scope>NUCLEOTIDE SEQUENCE</scope>
    <source>
        <strain evidence="1">Expedition CK06-06</strain>
    </source>
</reference>
<dbReference type="EMBL" id="BARU01017331">
    <property type="protein sequence ID" value="GAH59116.1"/>
    <property type="molecule type" value="Genomic_DNA"/>
</dbReference>
<accession>X1GMJ6</accession>
<sequence>MKAQKKIRKKIVVIGDGKIEDIVTKETDVERKRIDDIEEVAKYKDIDEIVICEKIPNDKDINFLLYLFEKLKKNVVFSPSIIQNSCLKKSTAI</sequence>
<gene>
    <name evidence="1" type="ORF">S03H2_28761</name>
</gene>
<protein>
    <submittedName>
        <fullName evidence="1">Uncharacterized protein</fullName>
    </submittedName>
</protein>
<name>X1GMJ6_9ZZZZ</name>
<proteinExistence type="predicted"/>
<dbReference type="AlphaFoldDB" id="X1GMJ6"/>